<protein>
    <submittedName>
        <fullName evidence="2">Terminase small subunit</fullName>
    </submittedName>
</protein>
<organism evidence="2">
    <name type="scientific">Pseudomonas phage PAKlein3</name>
    <dbReference type="NCBI Taxonomy" id="3230132"/>
    <lineage>
        <taxon>Viruses</taxon>
    </lineage>
</organism>
<dbReference type="EMBL" id="PP931173">
    <property type="protein sequence ID" value="XCH44968.1"/>
    <property type="molecule type" value="Genomic_DNA"/>
</dbReference>
<accession>A0AAU8GSY2</accession>
<evidence type="ECO:0000259" key="1">
    <source>
        <dbReference type="Pfam" id="PF18723"/>
    </source>
</evidence>
<dbReference type="Pfam" id="PF18723">
    <property type="entry name" value="HMUDK_hel"/>
    <property type="match status" value="1"/>
</dbReference>
<evidence type="ECO:0000313" key="2">
    <source>
        <dbReference type="EMBL" id="XCH44968.1"/>
    </source>
</evidence>
<reference evidence="2" key="1">
    <citation type="submission" date="2024-06" db="EMBL/GenBank/DDBJ databases">
        <authorList>
            <person name="Yerushalmy O."/>
            <person name="Alkalay-Oren S."/>
            <person name="Coppenhagn-Glazer S."/>
            <person name="Hazan R."/>
        </authorList>
    </citation>
    <scope>NUCLEOTIDE SEQUENCE</scope>
</reference>
<sequence>MMKHATDFFEYARKRFSIHLAKDVVGRPGPWTEDPVLQMYRFCNIHREDDKVTSWFRDNIRGPLYDSPHVLLATVAFRWYNRIEMGELMMLPEVGLMEGRFDGEALKRLALEAYPNGPWTTGAYMIKSPGGMNKIDGLNWCIDNVAKDAYHLACRVEKGETTMEGMWERLREFPYLGDFMAYEVVTDLRFTSLLDQAPDIDTWANPGPGAARGLARVRGLPIDTYNRHSDSDRSKLIAGMKELLEYSKDERFWPQAWPKWEMREVEHTLCEFDKYERARLGEGRPKQLYRINQKRK</sequence>
<dbReference type="InterPro" id="IPR040684">
    <property type="entry name" value="HMUDK_hel"/>
</dbReference>
<name>A0AAU8GSY2_9VIRU</name>
<proteinExistence type="predicted"/>
<feature type="domain" description="5-hmdU DNA kinase helical" evidence="1">
    <location>
        <begin position="5"/>
        <end position="281"/>
    </location>
</feature>